<evidence type="ECO:0000256" key="1">
    <source>
        <dbReference type="ARBA" id="ARBA00023157"/>
    </source>
</evidence>
<dbReference type="InterPro" id="IPR050430">
    <property type="entry name" value="Peptidase_S1"/>
</dbReference>
<dbReference type="InterPro" id="IPR001254">
    <property type="entry name" value="Trypsin_dom"/>
</dbReference>
<dbReference type="PROSITE" id="PS00134">
    <property type="entry name" value="TRYPSIN_HIS"/>
    <property type="match status" value="1"/>
</dbReference>
<dbReference type="Gene3D" id="2.40.10.10">
    <property type="entry name" value="Trypsin-like serine proteases"/>
    <property type="match status" value="1"/>
</dbReference>
<sequence>AGTDRTMSPLTALVFACALAAAAHGAAVFKEVKLGQAVAKTAYRFAPVPTGLDHKRADVAEEIVGGQDAKLGQFPHQASMQVTMPSFLWFDSAPQHLCGGTLIAPNWVLTAAHC</sequence>
<gene>
    <name evidence="4" type="primary">Klkb1</name>
    <name evidence="4" type="ORF">g.18289</name>
</gene>
<feature type="domain" description="Peptidase S1" evidence="3">
    <location>
        <begin position="63"/>
        <end position="114"/>
    </location>
</feature>
<feature type="signal peptide" evidence="2">
    <location>
        <begin position="1"/>
        <end position="25"/>
    </location>
</feature>
<reference evidence="4" key="1">
    <citation type="submission" date="2015-07" db="EMBL/GenBank/DDBJ databases">
        <title>Transcriptome Assembly of Anthurium amnicola.</title>
        <authorList>
            <person name="Suzuki J."/>
        </authorList>
    </citation>
    <scope>NUCLEOTIDE SEQUENCE</scope>
</reference>
<dbReference type="InterPro" id="IPR009003">
    <property type="entry name" value="Peptidase_S1_PA"/>
</dbReference>
<keyword evidence="2" id="KW-0732">Signal</keyword>
<dbReference type="SUPFAM" id="SSF50494">
    <property type="entry name" value="Trypsin-like serine proteases"/>
    <property type="match status" value="1"/>
</dbReference>
<dbReference type="PANTHER" id="PTHR24276">
    <property type="entry name" value="POLYSERASE-RELATED"/>
    <property type="match status" value="1"/>
</dbReference>
<dbReference type="PROSITE" id="PS50240">
    <property type="entry name" value="TRYPSIN_DOM"/>
    <property type="match status" value="1"/>
</dbReference>
<dbReference type="InterPro" id="IPR018114">
    <property type="entry name" value="TRYPSIN_HIS"/>
</dbReference>
<evidence type="ECO:0000256" key="2">
    <source>
        <dbReference type="SAM" id="SignalP"/>
    </source>
</evidence>
<dbReference type="EMBL" id="GDJX01015241">
    <property type="protein sequence ID" value="JAT52695.1"/>
    <property type="molecule type" value="Transcribed_RNA"/>
</dbReference>
<dbReference type="PANTHER" id="PTHR24276:SF98">
    <property type="entry name" value="FI18310P1-RELATED"/>
    <property type="match status" value="1"/>
</dbReference>
<name>A0A1D1YDG6_9ARAE</name>
<evidence type="ECO:0000313" key="4">
    <source>
        <dbReference type="EMBL" id="JAT52695.1"/>
    </source>
</evidence>
<organism evidence="4">
    <name type="scientific">Anthurium amnicola</name>
    <dbReference type="NCBI Taxonomy" id="1678845"/>
    <lineage>
        <taxon>Eukaryota</taxon>
        <taxon>Viridiplantae</taxon>
        <taxon>Streptophyta</taxon>
        <taxon>Embryophyta</taxon>
        <taxon>Tracheophyta</taxon>
        <taxon>Spermatophyta</taxon>
        <taxon>Magnoliopsida</taxon>
        <taxon>Liliopsida</taxon>
        <taxon>Araceae</taxon>
        <taxon>Pothoideae</taxon>
        <taxon>Potheae</taxon>
        <taxon>Anthurium</taxon>
    </lineage>
</organism>
<evidence type="ECO:0000259" key="3">
    <source>
        <dbReference type="PROSITE" id="PS50240"/>
    </source>
</evidence>
<keyword evidence="1" id="KW-1015">Disulfide bond</keyword>
<accession>A0A1D1YDG6</accession>
<proteinExistence type="predicted"/>
<dbReference type="Pfam" id="PF00089">
    <property type="entry name" value="Trypsin"/>
    <property type="match status" value="1"/>
</dbReference>
<dbReference type="InterPro" id="IPR043504">
    <property type="entry name" value="Peptidase_S1_PA_chymotrypsin"/>
</dbReference>
<dbReference type="GO" id="GO:0006508">
    <property type="term" value="P:proteolysis"/>
    <property type="evidence" value="ECO:0007669"/>
    <property type="project" value="InterPro"/>
</dbReference>
<dbReference type="AlphaFoldDB" id="A0A1D1YDG6"/>
<protein>
    <submittedName>
        <fullName evidence="4">Plasma kallikrein</fullName>
    </submittedName>
</protein>
<feature type="chain" id="PRO_5008900126" evidence="2">
    <location>
        <begin position="26"/>
        <end position="114"/>
    </location>
</feature>
<feature type="non-terminal residue" evidence="4">
    <location>
        <position position="114"/>
    </location>
</feature>
<feature type="non-terminal residue" evidence="4">
    <location>
        <position position="1"/>
    </location>
</feature>
<dbReference type="GO" id="GO:0004252">
    <property type="term" value="F:serine-type endopeptidase activity"/>
    <property type="evidence" value="ECO:0007669"/>
    <property type="project" value="InterPro"/>
</dbReference>